<sequence>MVKRKIVSQEEADALIKQAENEAYVSRQAAKDATAKADEAAKAATVATAAANPPGTRHVAYVPEIVKRQLREDIKREVMAKAEKENWASPGLYPEWAQRIHFYGDARARYQGAFFPTGNNPLGLYNFNAINTGSPFDNSIGNPYYPPTYNTAENRDQFRFRARLGMDADLSHGFTAGLRLATGENSSPVSTNQTFGANGGNFSKYALWLDRANLKWKNEDLALSIGRFDSPFWSPTDLVWHRDLGFDGVAFQAKHEVMQGFTPFVAAGAFPIYNTDFNAGINLSTQGASAGDPNAGLPRKFASQDKWLFGAQAGLKGKIDEVHSFTMGAAYYDFTKVQGRLSRPCTVASTADVCDTDILRPSFAQKGNTYMLLRDIIADPIGIGNDNGTKSQYQYFGLASQYRPLVVSGQFDFGEFHPTHIVVDGEYVINTAFNRALLNQTAVNNRGPDIAKGVPGPFQGGNQGWLARVTVGDKQIKRFGDWNVHAGYKYLESDATIDAFVDSDFGLGGTNLKGYFVGANVGLSDNVWASLRWMSANSIAGASYAVDVLQVDVSAKF</sequence>
<evidence type="ECO:0000313" key="2">
    <source>
        <dbReference type="Proteomes" id="UP000521227"/>
    </source>
</evidence>
<organism evidence="1 2">
    <name type="scientific">Afipia massiliensis</name>
    <dbReference type="NCBI Taxonomy" id="211460"/>
    <lineage>
        <taxon>Bacteria</taxon>
        <taxon>Pseudomonadati</taxon>
        <taxon>Pseudomonadota</taxon>
        <taxon>Alphaproteobacteria</taxon>
        <taxon>Hyphomicrobiales</taxon>
        <taxon>Nitrobacteraceae</taxon>
        <taxon>Afipia</taxon>
    </lineage>
</organism>
<dbReference type="InterPro" id="IPR032638">
    <property type="entry name" value="Porin_5"/>
</dbReference>
<dbReference type="EMBL" id="JACHIJ010000002">
    <property type="protein sequence ID" value="MBB5051853.1"/>
    <property type="molecule type" value="Genomic_DNA"/>
</dbReference>
<dbReference type="AlphaFoldDB" id="A0A840MVA3"/>
<gene>
    <name evidence="1" type="ORF">HNQ36_001807</name>
</gene>
<protein>
    <recommendedName>
        <fullName evidence="3">Porin</fullName>
    </recommendedName>
</protein>
<proteinExistence type="predicted"/>
<dbReference type="Proteomes" id="UP000521227">
    <property type="component" value="Unassembled WGS sequence"/>
</dbReference>
<name>A0A840MVA3_9BRAD</name>
<evidence type="ECO:0000313" key="1">
    <source>
        <dbReference type="EMBL" id="MBB5051853.1"/>
    </source>
</evidence>
<evidence type="ECO:0008006" key="3">
    <source>
        <dbReference type="Google" id="ProtNLM"/>
    </source>
</evidence>
<comment type="caution">
    <text evidence="1">The sequence shown here is derived from an EMBL/GenBank/DDBJ whole genome shotgun (WGS) entry which is preliminary data.</text>
</comment>
<dbReference type="Pfam" id="PF16930">
    <property type="entry name" value="Porin_5"/>
    <property type="match status" value="1"/>
</dbReference>
<dbReference type="SUPFAM" id="SSF56935">
    <property type="entry name" value="Porins"/>
    <property type="match status" value="1"/>
</dbReference>
<accession>A0A840MVA3</accession>
<reference evidence="1 2" key="1">
    <citation type="submission" date="2020-08" db="EMBL/GenBank/DDBJ databases">
        <title>Genomic Encyclopedia of Type Strains, Phase IV (KMG-IV): sequencing the most valuable type-strain genomes for metagenomic binning, comparative biology and taxonomic classification.</title>
        <authorList>
            <person name="Goeker M."/>
        </authorList>
    </citation>
    <scope>NUCLEOTIDE SEQUENCE [LARGE SCALE GENOMIC DNA]</scope>
    <source>
        <strain evidence="1 2">DSM 17498</strain>
    </source>
</reference>